<dbReference type="NCBIfam" id="TIGR00457">
    <property type="entry name" value="asnS"/>
    <property type="match status" value="1"/>
</dbReference>
<name>A0A0H3XKH7_9MOLU</name>
<dbReference type="Proteomes" id="UP000035661">
    <property type="component" value="Chromosome"/>
</dbReference>
<comment type="subcellular location">
    <subcellularLocation>
        <location evidence="9">Cytoplasm</location>
    </subcellularLocation>
</comment>
<dbReference type="Gene3D" id="3.30.930.10">
    <property type="entry name" value="Bira Bifunctional Protein, Domain 2"/>
    <property type="match status" value="1"/>
</dbReference>
<evidence type="ECO:0000313" key="12">
    <source>
        <dbReference type="Proteomes" id="UP000035661"/>
    </source>
</evidence>
<dbReference type="EMBL" id="CP011856">
    <property type="protein sequence ID" value="AKM53914.1"/>
    <property type="molecule type" value="Genomic_DNA"/>
</dbReference>
<dbReference type="CDD" id="cd00776">
    <property type="entry name" value="AsxRS_core"/>
    <property type="match status" value="1"/>
</dbReference>
<dbReference type="SUPFAM" id="SSF50249">
    <property type="entry name" value="Nucleic acid-binding proteins"/>
    <property type="match status" value="1"/>
</dbReference>
<dbReference type="RefSeq" id="WP_047791174.1">
    <property type="nucleotide sequence ID" value="NZ_CP011856.1"/>
</dbReference>
<reference evidence="11 12" key="1">
    <citation type="journal article" date="2015" name="Genome Biol. Evol.">
        <title>Found and Lost: The Fates of Horizontally Acquired Genes in Arthropod-Symbiotic Spiroplasma.</title>
        <authorList>
            <person name="Lo W.S."/>
            <person name="Gasparich G.E."/>
            <person name="Kuo C.H."/>
        </authorList>
    </citation>
    <scope>NUCLEOTIDE SEQUENCE [LARGE SCALE GENOMIC DNA]</scope>
    <source>
        <strain evidence="12">TDA-040725-5</strain>
    </source>
</reference>
<comment type="subunit">
    <text evidence="2 9">Homodimer.</text>
</comment>
<keyword evidence="12" id="KW-1185">Reference proteome</keyword>
<dbReference type="InterPro" id="IPR004522">
    <property type="entry name" value="Asn-tRNA-ligase"/>
</dbReference>
<dbReference type="STRING" id="315358.SERIO_v1c03320"/>
<dbReference type="Pfam" id="PF01336">
    <property type="entry name" value="tRNA_anti-codon"/>
    <property type="match status" value="1"/>
</dbReference>
<proteinExistence type="inferred from homology"/>
<keyword evidence="7 9" id="KW-0648">Protein biosynthesis</keyword>
<keyword evidence="4 9" id="KW-0436">Ligase</keyword>
<keyword evidence="5 9" id="KW-0547">Nucleotide-binding</keyword>
<evidence type="ECO:0000256" key="9">
    <source>
        <dbReference type="HAMAP-Rule" id="MF_00534"/>
    </source>
</evidence>
<dbReference type="GO" id="GO:0003676">
    <property type="term" value="F:nucleic acid binding"/>
    <property type="evidence" value="ECO:0007669"/>
    <property type="project" value="InterPro"/>
</dbReference>
<dbReference type="Gene3D" id="2.40.50.140">
    <property type="entry name" value="Nucleic acid-binding proteins"/>
    <property type="match status" value="1"/>
</dbReference>
<keyword evidence="3 9" id="KW-0963">Cytoplasm</keyword>
<evidence type="ECO:0000256" key="1">
    <source>
        <dbReference type="ARBA" id="ARBA00008226"/>
    </source>
</evidence>
<dbReference type="GO" id="GO:0005524">
    <property type="term" value="F:ATP binding"/>
    <property type="evidence" value="ECO:0007669"/>
    <property type="project" value="UniProtKB-UniRule"/>
</dbReference>
<dbReference type="AlphaFoldDB" id="A0A0H3XKH7"/>
<dbReference type="PANTHER" id="PTHR22594">
    <property type="entry name" value="ASPARTYL/LYSYL-TRNA SYNTHETASE"/>
    <property type="match status" value="1"/>
</dbReference>
<evidence type="ECO:0000256" key="5">
    <source>
        <dbReference type="ARBA" id="ARBA00022741"/>
    </source>
</evidence>
<dbReference type="InterPro" id="IPR006195">
    <property type="entry name" value="aa-tRNA-synth_II"/>
</dbReference>
<gene>
    <name evidence="11" type="primary">asnC</name>
    <name evidence="9" type="synonym">asnS</name>
    <name evidence="11" type="ORF">SERIO_v1c03320</name>
</gene>
<dbReference type="FunFam" id="3.30.930.10:FF:000016">
    <property type="entry name" value="Asparagine--tRNA ligase"/>
    <property type="match status" value="1"/>
</dbReference>
<dbReference type="PRINTS" id="PR01042">
    <property type="entry name" value="TRNASYNTHASP"/>
</dbReference>
<dbReference type="InterPro" id="IPR004365">
    <property type="entry name" value="NA-bd_OB_tRNA"/>
</dbReference>
<dbReference type="PROSITE" id="PS50862">
    <property type="entry name" value="AA_TRNA_LIGASE_II"/>
    <property type="match status" value="1"/>
</dbReference>
<evidence type="ECO:0000256" key="8">
    <source>
        <dbReference type="ARBA" id="ARBA00023146"/>
    </source>
</evidence>
<evidence type="ECO:0000256" key="6">
    <source>
        <dbReference type="ARBA" id="ARBA00022840"/>
    </source>
</evidence>
<dbReference type="InterPro" id="IPR045864">
    <property type="entry name" value="aa-tRNA-synth_II/BPL/LPL"/>
</dbReference>
<evidence type="ECO:0000256" key="3">
    <source>
        <dbReference type="ARBA" id="ARBA00022490"/>
    </source>
</evidence>
<evidence type="ECO:0000259" key="10">
    <source>
        <dbReference type="PROSITE" id="PS50862"/>
    </source>
</evidence>
<dbReference type="InterPro" id="IPR004364">
    <property type="entry name" value="Aa-tRNA-synt_II"/>
</dbReference>
<dbReference type="CDD" id="cd04318">
    <property type="entry name" value="EcAsnRS_like_N"/>
    <property type="match status" value="1"/>
</dbReference>
<sequence>MEIVFDLYQDKIKDQTKIEVLGWVRSNRNNGKLGFLVINDGTCFDDLQVVYKKETISNFDEIASVRLSSAIKISGIFTLTPTAKQPFELQATAIEVLDLADENYPLQKKEHTHEYLREIAHLRAKTKTFNAVFRIRSSAAFAIHEYFNRQNFVYVNTPIITGNDAEGAGESFIVTVRDDNKYHEDFFGKKASLTVSGQLHAEGFAQAFRSVYTFGPTFRAENSNTTRHAAEFWMIEPEVAFSDLNDIMKLAQGMVKHVIKYLFDHNHSELSFLTANVDAELLTRLQNVYESEFAQTSYTTAIDLLLAAVKNGQQFINNDIFWGMDLQTEHERYLCEVINKKPTFLIDYPKDIKAFYMKINDDNKTVAACDLLVPGIGELVGGSQRENDYQKIVNRCLEMKIPTPDLQWYLDLRKYGYYKSSGFGLGFERLVMYVTGMTNIRDVIAFPRTPKNLLF</sequence>
<comment type="catalytic activity">
    <reaction evidence="9">
        <text>tRNA(Asn) + L-asparagine + ATP = L-asparaginyl-tRNA(Asn) + AMP + diphosphate + H(+)</text>
        <dbReference type="Rhea" id="RHEA:11180"/>
        <dbReference type="Rhea" id="RHEA-COMP:9659"/>
        <dbReference type="Rhea" id="RHEA-COMP:9674"/>
        <dbReference type="ChEBI" id="CHEBI:15378"/>
        <dbReference type="ChEBI" id="CHEBI:30616"/>
        <dbReference type="ChEBI" id="CHEBI:33019"/>
        <dbReference type="ChEBI" id="CHEBI:58048"/>
        <dbReference type="ChEBI" id="CHEBI:78442"/>
        <dbReference type="ChEBI" id="CHEBI:78515"/>
        <dbReference type="ChEBI" id="CHEBI:456215"/>
        <dbReference type="EC" id="6.1.1.22"/>
    </reaction>
</comment>
<dbReference type="InterPro" id="IPR002312">
    <property type="entry name" value="Asp/Asn-tRNA-synth_IIb"/>
</dbReference>
<keyword evidence="8 9" id="KW-0030">Aminoacyl-tRNA synthetase</keyword>
<dbReference type="Pfam" id="PF00152">
    <property type="entry name" value="tRNA-synt_2"/>
    <property type="match status" value="1"/>
</dbReference>
<dbReference type="HAMAP" id="MF_00534">
    <property type="entry name" value="Asn_tRNA_synth"/>
    <property type="match status" value="1"/>
</dbReference>
<organism evidence="11 12">
    <name type="scientific">Spiroplasma eriocheiris</name>
    <dbReference type="NCBI Taxonomy" id="315358"/>
    <lineage>
        <taxon>Bacteria</taxon>
        <taxon>Bacillati</taxon>
        <taxon>Mycoplasmatota</taxon>
        <taxon>Mollicutes</taxon>
        <taxon>Entomoplasmatales</taxon>
        <taxon>Spiroplasmataceae</taxon>
        <taxon>Spiroplasma</taxon>
    </lineage>
</organism>
<comment type="similarity">
    <text evidence="1 9">Belongs to the class-II aminoacyl-tRNA synthetase family.</text>
</comment>
<accession>A0A0H3XKH7</accession>
<dbReference type="EC" id="6.1.1.22" evidence="9"/>
<feature type="domain" description="Aminoacyl-transfer RNA synthetases class-II family profile" evidence="10">
    <location>
        <begin position="133"/>
        <end position="447"/>
    </location>
</feature>
<evidence type="ECO:0000256" key="7">
    <source>
        <dbReference type="ARBA" id="ARBA00022917"/>
    </source>
</evidence>
<protein>
    <recommendedName>
        <fullName evidence="9">Asparagine--tRNA ligase</fullName>
        <ecNumber evidence="9">6.1.1.22</ecNumber>
    </recommendedName>
    <alternativeName>
        <fullName evidence="9">Asparaginyl-tRNA synthetase</fullName>
        <shortName evidence="9">AsnRS</shortName>
    </alternativeName>
</protein>
<dbReference type="PANTHER" id="PTHR22594:SF34">
    <property type="entry name" value="ASPARAGINE--TRNA LIGASE, MITOCHONDRIAL-RELATED"/>
    <property type="match status" value="1"/>
</dbReference>
<dbReference type="GO" id="GO:0006421">
    <property type="term" value="P:asparaginyl-tRNA aminoacylation"/>
    <property type="evidence" value="ECO:0007669"/>
    <property type="project" value="UniProtKB-UniRule"/>
</dbReference>
<evidence type="ECO:0000313" key="11">
    <source>
        <dbReference type="EMBL" id="AKM53914.1"/>
    </source>
</evidence>
<dbReference type="SUPFAM" id="SSF55681">
    <property type="entry name" value="Class II aaRS and biotin synthetases"/>
    <property type="match status" value="1"/>
</dbReference>
<dbReference type="NCBIfam" id="NF003037">
    <property type="entry name" value="PRK03932.1"/>
    <property type="match status" value="1"/>
</dbReference>
<dbReference type="KEGG" id="seri:SERIO_v1c03320"/>
<keyword evidence="6 9" id="KW-0067">ATP-binding</keyword>
<reference evidence="12" key="2">
    <citation type="submission" date="2015-06" db="EMBL/GenBank/DDBJ databases">
        <title>Complete genome sequence of Spiroplasma eriocheiris TDA-040725-5 (DSM 21848).</title>
        <authorList>
            <person name="Lo W.-S."/>
            <person name="Kuo C.-H."/>
        </authorList>
    </citation>
    <scope>NUCLEOTIDE SEQUENCE [LARGE SCALE GENOMIC DNA]</scope>
    <source>
        <strain evidence="12">TDA-040725-5</strain>
    </source>
</reference>
<evidence type="ECO:0000256" key="2">
    <source>
        <dbReference type="ARBA" id="ARBA00011738"/>
    </source>
</evidence>
<dbReference type="GO" id="GO:0004816">
    <property type="term" value="F:asparagine-tRNA ligase activity"/>
    <property type="evidence" value="ECO:0007669"/>
    <property type="project" value="UniProtKB-UniRule"/>
</dbReference>
<dbReference type="GO" id="GO:0005737">
    <property type="term" value="C:cytoplasm"/>
    <property type="evidence" value="ECO:0007669"/>
    <property type="project" value="UniProtKB-SubCell"/>
</dbReference>
<evidence type="ECO:0000256" key="4">
    <source>
        <dbReference type="ARBA" id="ARBA00022598"/>
    </source>
</evidence>
<dbReference type="InterPro" id="IPR012340">
    <property type="entry name" value="NA-bd_OB-fold"/>
</dbReference>
<dbReference type="PATRIC" id="fig|743698.3.peg.332"/>